<dbReference type="NCBIfam" id="TIGR03988">
    <property type="entry name" value="antisig_RsrA"/>
    <property type="match status" value="1"/>
</dbReference>
<dbReference type="KEGG" id="cpyr:CYJ47_09165"/>
<accession>A0AAF0YQA5</accession>
<sequence length="104" mass="11669">MASENIHGNELPCGCVDHSHQAGTSHCSCEDSYALLAEVLDQQCSEEKRLLLEHQLEACPECFRILGIEKEVRHLLRSCCHESAPTALRQRIVTSIHVSWTISE</sequence>
<proteinExistence type="predicted"/>
<name>A0AAF0YQA5_9CORY</name>
<reference evidence="1" key="2">
    <citation type="submission" date="2023-10" db="EMBL/GenBank/DDBJ databases">
        <authorList>
            <person name="Choi B."/>
        </authorList>
    </citation>
    <scope>NUCLEOTIDE SEQUENCE</scope>
    <source>
        <strain evidence="1">UMB0763</strain>
    </source>
</reference>
<dbReference type="AlphaFoldDB" id="A0AAF0YQA5"/>
<evidence type="ECO:0000313" key="2">
    <source>
        <dbReference type="Proteomes" id="UP000234560"/>
    </source>
</evidence>
<dbReference type="EMBL" id="CP136958">
    <property type="protein sequence ID" value="WOT01435.1"/>
    <property type="molecule type" value="Genomic_DNA"/>
</dbReference>
<dbReference type="Proteomes" id="UP000234560">
    <property type="component" value="Chromosome"/>
</dbReference>
<gene>
    <name evidence="1" type="primary">rsrA</name>
    <name evidence="1" type="ORF">CYJ47_09165</name>
</gene>
<organism evidence="1 2">
    <name type="scientific">Corynebacterium pyruviciproducens</name>
    <dbReference type="NCBI Taxonomy" id="598660"/>
    <lineage>
        <taxon>Bacteria</taxon>
        <taxon>Bacillati</taxon>
        <taxon>Actinomycetota</taxon>
        <taxon>Actinomycetes</taxon>
        <taxon>Mycobacteriales</taxon>
        <taxon>Corynebacteriaceae</taxon>
        <taxon>Corynebacterium</taxon>
    </lineage>
</organism>
<dbReference type="RefSeq" id="WP_016458795.1">
    <property type="nucleotide sequence ID" value="NZ_CAMIHY010000024.1"/>
</dbReference>
<reference evidence="1" key="1">
    <citation type="submission" date="2017-12" db="EMBL/GenBank/DDBJ databases">
        <authorList>
            <person name="Thomas-White K."/>
            <person name="Wolfe A.J."/>
        </authorList>
    </citation>
    <scope>NUCLEOTIDE SEQUENCE</scope>
    <source>
        <strain evidence="1">UMB0763</strain>
    </source>
</reference>
<protein>
    <submittedName>
        <fullName evidence="1">Mycothiol system anti-sigma-R factor</fullName>
    </submittedName>
</protein>
<dbReference type="InterPro" id="IPR024020">
    <property type="entry name" value="Anit_sigma_mycothiol_RsrA"/>
</dbReference>
<evidence type="ECO:0000313" key="1">
    <source>
        <dbReference type="EMBL" id="WOT01435.1"/>
    </source>
</evidence>